<reference evidence="1 2" key="1">
    <citation type="journal article" date="2015" name="Genome Announc.">
        <title>Genome Assemblies of Three Soil-Associated Devosia species: D. insulae, D. limi, and D. soli.</title>
        <authorList>
            <person name="Hassan Y.I."/>
            <person name="Lepp D."/>
            <person name="Zhou T."/>
        </authorList>
    </citation>
    <scope>NUCLEOTIDE SEQUENCE [LARGE SCALE GENOMIC DNA]</scope>
    <source>
        <strain evidence="1 2">DS-56</strain>
    </source>
</reference>
<dbReference type="SUPFAM" id="SSF54909">
    <property type="entry name" value="Dimeric alpha+beta barrel"/>
    <property type="match status" value="1"/>
</dbReference>
<evidence type="ECO:0000313" key="1">
    <source>
        <dbReference type="EMBL" id="OEO32135.1"/>
    </source>
</evidence>
<evidence type="ECO:0008006" key="3">
    <source>
        <dbReference type="Google" id="ProtNLM"/>
    </source>
</evidence>
<gene>
    <name evidence="1" type="ORF">VW23_000970</name>
</gene>
<keyword evidence="2" id="KW-1185">Reference proteome</keyword>
<protein>
    <recommendedName>
        <fullName evidence="3">ABM domain-containing protein</fullName>
    </recommendedName>
</protein>
<accession>A0A1E5XU65</accession>
<dbReference type="Proteomes" id="UP000095463">
    <property type="component" value="Unassembled WGS sequence"/>
</dbReference>
<proteinExistence type="predicted"/>
<name>A0A1E5XU65_9HYPH</name>
<dbReference type="InterPro" id="IPR011008">
    <property type="entry name" value="Dimeric_a/b-barrel"/>
</dbReference>
<dbReference type="RefSeq" id="WP_069908728.1">
    <property type="nucleotide sequence ID" value="NZ_LAJE02000090.1"/>
</dbReference>
<sequence>MAIMMISEIKGQTAEGYERVLDMVQPHYADAQGFVMHSGHATDSGWRVVEVWESREDAGRFFAQHVAPNLPKGIHPKARFEPLHTLVRR</sequence>
<dbReference type="AlphaFoldDB" id="A0A1E5XU65"/>
<evidence type="ECO:0000313" key="2">
    <source>
        <dbReference type="Proteomes" id="UP000095463"/>
    </source>
</evidence>
<dbReference type="EMBL" id="LAJE02000090">
    <property type="protein sequence ID" value="OEO32135.1"/>
    <property type="molecule type" value="Genomic_DNA"/>
</dbReference>
<dbReference type="OrthoDB" id="1550900at2"/>
<organism evidence="1 2">
    <name type="scientific">Devosia insulae DS-56</name>
    <dbReference type="NCBI Taxonomy" id="1116389"/>
    <lineage>
        <taxon>Bacteria</taxon>
        <taxon>Pseudomonadati</taxon>
        <taxon>Pseudomonadota</taxon>
        <taxon>Alphaproteobacteria</taxon>
        <taxon>Hyphomicrobiales</taxon>
        <taxon>Devosiaceae</taxon>
        <taxon>Devosia</taxon>
    </lineage>
</organism>
<comment type="caution">
    <text evidence="1">The sequence shown here is derived from an EMBL/GenBank/DDBJ whole genome shotgun (WGS) entry which is preliminary data.</text>
</comment>